<dbReference type="AlphaFoldDB" id="A0A9P4I7Y0"/>
<dbReference type="SUPFAM" id="SSF56784">
    <property type="entry name" value="HAD-like"/>
    <property type="match status" value="1"/>
</dbReference>
<dbReference type="Gene3D" id="3.40.50.1000">
    <property type="entry name" value="HAD superfamily/HAD-like"/>
    <property type="match status" value="1"/>
</dbReference>
<dbReference type="InterPro" id="IPR036412">
    <property type="entry name" value="HAD-like_sf"/>
</dbReference>
<dbReference type="GO" id="GO:0016787">
    <property type="term" value="F:hydrolase activity"/>
    <property type="evidence" value="ECO:0007669"/>
    <property type="project" value="UniProtKB-KW"/>
</dbReference>
<dbReference type="OrthoDB" id="444127at2759"/>
<dbReference type="PANTHER" id="PTHR43316">
    <property type="entry name" value="HYDROLASE, HALOACID DELAHOGENASE-RELATED"/>
    <property type="match status" value="1"/>
</dbReference>
<accession>A0A9P4I7Y0</accession>
<keyword evidence="3" id="KW-1185">Reference proteome</keyword>
<evidence type="ECO:0000256" key="1">
    <source>
        <dbReference type="ARBA" id="ARBA00022801"/>
    </source>
</evidence>
<dbReference type="EMBL" id="ML978134">
    <property type="protein sequence ID" value="KAF2094523.1"/>
    <property type="molecule type" value="Genomic_DNA"/>
</dbReference>
<dbReference type="Gene3D" id="1.10.150.750">
    <property type="match status" value="1"/>
</dbReference>
<organism evidence="2 3">
    <name type="scientific">Rhizodiscina lignyota</name>
    <dbReference type="NCBI Taxonomy" id="1504668"/>
    <lineage>
        <taxon>Eukaryota</taxon>
        <taxon>Fungi</taxon>
        <taxon>Dikarya</taxon>
        <taxon>Ascomycota</taxon>
        <taxon>Pezizomycotina</taxon>
        <taxon>Dothideomycetes</taxon>
        <taxon>Pleosporomycetidae</taxon>
        <taxon>Aulographales</taxon>
        <taxon>Rhizodiscinaceae</taxon>
        <taxon>Rhizodiscina</taxon>
    </lineage>
</organism>
<proteinExistence type="predicted"/>
<sequence>MTQVPPSQSPTHFKFCSFDIYGTLIDWEGGIANALLTSAPIASLPDSHKLKTRAYILETYEREERKLQQEQPGLEYSKLLAEVYRRVLKAEGIEITPDVEKTSDDFAHSIGTWPAFPDTVKAMQTLGKYYKLAPLSNVDNASFSRTLSGPLKDVNFSAIYTAQDIGSYKPDPRNFEYLVSHVEKDFGIKKDEIWHIAQSLHHDHVPTTEGGFETGVWVDRKGAMGEVSGELKERAKYGWRVGSLGELADIVEEAWAKEGKQP</sequence>
<evidence type="ECO:0000313" key="2">
    <source>
        <dbReference type="EMBL" id="KAF2094523.1"/>
    </source>
</evidence>
<dbReference type="PANTHER" id="PTHR43316:SF9">
    <property type="entry name" value="ACID DEHALOGENASE, PUTATIVE (AFU_ORTHOLOGUE AFUA_6G14460)-RELATED"/>
    <property type="match status" value="1"/>
</dbReference>
<name>A0A9P4I7Y0_9PEZI</name>
<dbReference type="Pfam" id="PF00702">
    <property type="entry name" value="Hydrolase"/>
    <property type="match status" value="1"/>
</dbReference>
<keyword evidence="1" id="KW-0378">Hydrolase</keyword>
<evidence type="ECO:0000313" key="3">
    <source>
        <dbReference type="Proteomes" id="UP000799772"/>
    </source>
</evidence>
<reference evidence="2" key="1">
    <citation type="journal article" date="2020" name="Stud. Mycol.">
        <title>101 Dothideomycetes genomes: a test case for predicting lifestyles and emergence of pathogens.</title>
        <authorList>
            <person name="Haridas S."/>
            <person name="Albert R."/>
            <person name="Binder M."/>
            <person name="Bloem J."/>
            <person name="Labutti K."/>
            <person name="Salamov A."/>
            <person name="Andreopoulos B."/>
            <person name="Baker S."/>
            <person name="Barry K."/>
            <person name="Bills G."/>
            <person name="Bluhm B."/>
            <person name="Cannon C."/>
            <person name="Castanera R."/>
            <person name="Culley D."/>
            <person name="Daum C."/>
            <person name="Ezra D."/>
            <person name="Gonzalez J."/>
            <person name="Henrissat B."/>
            <person name="Kuo A."/>
            <person name="Liang C."/>
            <person name="Lipzen A."/>
            <person name="Lutzoni F."/>
            <person name="Magnuson J."/>
            <person name="Mondo S."/>
            <person name="Nolan M."/>
            <person name="Ohm R."/>
            <person name="Pangilinan J."/>
            <person name="Park H.-J."/>
            <person name="Ramirez L."/>
            <person name="Alfaro M."/>
            <person name="Sun H."/>
            <person name="Tritt A."/>
            <person name="Yoshinaga Y."/>
            <person name="Zwiers L.-H."/>
            <person name="Turgeon B."/>
            <person name="Goodwin S."/>
            <person name="Spatafora J."/>
            <person name="Crous P."/>
            <person name="Grigoriev I."/>
        </authorList>
    </citation>
    <scope>NUCLEOTIDE SEQUENCE</scope>
    <source>
        <strain evidence="2">CBS 133067</strain>
    </source>
</reference>
<dbReference type="InterPro" id="IPR051540">
    <property type="entry name" value="S-2-haloacid_dehalogenase"/>
</dbReference>
<gene>
    <name evidence="2" type="ORF">NA57DRAFT_46279</name>
</gene>
<dbReference type="InterPro" id="IPR023214">
    <property type="entry name" value="HAD_sf"/>
</dbReference>
<comment type="caution">
    <text evidence="2">The sequence shown here is derived from an EMBL/GenBank/DDBJ whole genome shotgun (WGS) entry which is preliminary data.</text>
</comment>
<protein>
    <submittedName>
        <fullName evidence="2">HAD-like protein</fullName>
    </submittedName>
</protein>
<dbReference type="Proteomes" id="UP000799772">
    <property type="component" value="Unassembled WGS sequence"/>
</dbReference>